<organism evidence="2 3">
    <name type="scientific">Halorubrum tibetense</name>
    <dbReference type="NCBI Taxonomy" id="175631"/>
    <lineage>
        <taxon>Archaea</taxon>
        <taxon>Methanobacteriati</taxon>
        <taxon>Methanobacteriota</taxon>
        <taxon>Stenosarchaea group</taxon>
        <taxon>Halobacteria</taxon>
        <taxon>Halobacteriales</taxon>
        <taxon>Haloferacaceae</taxon>
        <taxon>Halorubrum</taxon>
    </lineage>
</organism>
<dbReference type="EMBL" id="JBHSWW010000691">
    <property type="protein sequence ID" value="MFC6755303.1"/>
    <property type="molecule type" value="Genomic_DNA"/>
</dbReference>
<comment type="caution">
    <text evidence="2">The sequence shown here is derived from an EMBL/GenBank/DDBJ whole genome shotgun (WGS) entry which is preliminary data.</text>
</comment>
<gene>
    <name evidence="2" type="ORF">ACFQEU_17785</name>
</gene>
<name>A0ABD5SE49_9EURY</name>
<accession>A0ABD5SE49</accession>
<evidence type="ECO:0000256" key="1">
    <source>
        <dbReference type="SAM" id="MobiDB-lite"/>
    </source>
</evidence>
<feature type="compositionally biased region" description="Polar residues" evidence="1">
    <location>
        <begin position="32"/>
        <end position="45"/>
    </location>
</feature>
<feature type="region of interest" description="Disordered" evidence="1">
    <location>
        <begin position="32"/>
        <end position="71"/>
    </location>
</feature>
<proteinExistence type="predicted"/>
<feature type="non-terminal residue" evidence="2">
    <location>
        <position position="1"/>
    </location>
</feature>
<sequence>IEDKIVNRRVLLFRDDSDVKVVARYAAGQSTSLQSLMDKTSSAATGDNKGADSGRSNTKNDNNDAKNDRKR</sequence>
<dbReference type="Proteomes" id="UP001596442">
    <property type="component" value="Unassembled WGS sequence"/>
</dbReference>
<dbReference type="AlphaFoldDB" id="A0ABD5SE49"/>
<feature type="compositionally biased region" description="Basic and acidic residues" evidence="1">
    <location>
        <begin position="61"/>
        <end position="71"/>
    </location>
</feature>
<keyword evidence="3" id="KW-1185">Reference proteome</keyword>
<protein>
    <submittedName>
        <fullName evidence="2">Uncharacterized protein</fullName>
    </submittedName>
</protein>
<evidence type="ECO:0000313" key="3">
    <source>
        <dbReference type="Proteomes" id="UP001596442"/>
    </source>
</evidence>
<reference evidence="2 3" key="1">
    <citation type="journal article" date="2019" name="Int. J. Syst. Evol. Microbiol.">
        <title>The Global Catalogue of Microorganisms (GCM) 10K type strain sequencing project: providing services to taxonomists for standard genome sequencing and annotation.</title>
        <authorList>
            <consortium name="The Broad Institute Genomics Platform"/>
            <consortium name="The Broad Institute Genome Sequencing Center for Infectious Disease"/>
            <person name="Wu L."/>
            <person name="Ma J."/>
        </authorList>
    </citation>
    <scope>NUCLEOTIDE SEQUENCE [LARGE SCALE GENOMIC DNA]</scope>
    <source>
        <strain evidence="2 3">CGMCC 1.3239</strain>
    </source>
</reference>
<dbReference type="RefSeq" id="WP_379784313.1">
    <property type="nucleotide sequence ID" value="NZ_JBHSWW010000691.1"/>
</dbReference>
<evidence type="ECO:0000313" key="2">
    <source>
        <dbReference type="EMBL" id="MFC6755303.1"/>
    </source>
</evidence>